<keyword evidence="12" id="KW-1185">Reference proteome</keyword>
<dbReference type="Pfam" id="PF00929">
    <property type="entry name" value="RNase_T"/>
    <property type="match status" value="1"/>
</dbReference>
<dbReference type="GO" id="GO:0005634">
    <property type="term" value="C:nucleus"/>
    <property type="evidence" value="ECO:0007669"/>
    <property type="project" value="UniProtKB-SubCell"/>
</dbReference>
<comment type="subcellular location">
    <subcellularLocation>
        <location evidence="1">Nucleus</location>
    </subcellularLocation>
</comment>
<comment type="function">
    <text evidence="9">Exoribonuclease involved in ribosome biosynthesis. Involved in the processing of ITS1, the internal transcribed spacer localized between the 18S and 5.8S rRNAs.</text>
</comment>
<evidence type="ECO:0000256" key="7">
    <source>
        <dbReference type="ARBA" id="ARBA00022839"/>
    </source>
</evidence>
<dbReference type="GO" id="GO:0008408">
    <property type="term" value="F:3'-5' exonuclease activity"/>
    <property type="evidence" value="ECO:0007669"/>
    <property type="project" value="InterPro"/>
</dbReference>
<feature type="compositionally biased region" description="Polar residues" evidence="10">
    <location>
        <begin position="1"/>
        <end position="10"/>
    </location>
</feature>
<feature type="domain" description="Exonuclease" evidence="11">
    <location>
        <begin position="154"/>
        <end position="317"/>
    </location>
</feature>
<accession>A0A6P8B343</accession>
<comment type="similarity">
    <text evidence="2">Belongs to the REXO4 family.</text>
</comment>
<keyword evidence="7" id="KW-0269">Exonuclease</keyword>
<evidence type="ECO:0000313" key="12">
    <source>
        <dbReference type="Proteomes" id="UP000515153"/>
    </source>
</evidence>
<dbReference type="SMART" id="SM00479">
    <property type="entry name" value="EXOIII"/>
    <property type="match status" value="1"/>
</dbReference>
<evidence type="ECO:0000313" key="13">
    <source>
        <dbReference type="RefSeq" id="XP_030981593.1"/>
    </source>
</evidence>
<keyword evidence="5" id="KW-0540">Nuclease</keyword>
<evidence type="ECO:0000259" key="11">
    <source>
        <dbReference type="SMART" id="SM00479"/>
    </source>
</evidence>
<dbReference type="PANTHER" id="PTHR12801:SF45">
    <property type="entry name" value="RNA EXONUCLEASE 4"/>
    <property type="match status" value="1"/>
</dbReference>
<feature type="region of interest" description="Disordered" evidence="10">
    <location>
        <begin position="1"/>
        <end position="96"/>
    </location>
</feature>
<evidence type="ECO:0000256" key="9">
    <source>
        <dbReference type="ARBA" id="ARBA00025599"/>
    </source>
</evidence>
<dbReference type="GO" id="GO:0006364">
    <property type="term" value="P:rRNA processing"/>
    <property type="evidence" value="ECO:0007669"/>
    <property type="project" value="UniProtKB-KW"/>
</dbReference>
<feature type="compositionally biased region" description="Polar residues" evidence="10">
    <location>
        <begin position="55"/>
        <end position="70"/>
    </location>
</feature>
<evidence type="ECO:0000256" key="5">
    <source>
        <dbReference type="ARBA" id="ARBA00022722"/>
    </source>
</evidence>
<reference evidence="13" key="1">
    <citation type="journal article" date="2019" name="Mol. Biol. Evol.">
        <title>Blast fungal genomes show frequent chromosomal changes, gene gains and losses, and effector gene turnover.</title>
        <authorList>
            <person name="Gomez Luciano L.B."/>
            <person name="Jason Tsai I."/>
            <person name="Chuma I."/>
            <person name="Tosa Y."/>
            <person name="Chen Y.H."/>
            <person name="Li J.Y."/>
            <person name="Li M.Y."/>
            <person name="Jade Lu M.Y."/>
            <person name="Nakayashiki H."/>
            <person name="Li W.H."/>
        </authorList>
    </citation>
    <scope>NUCLEOTIDE SEQUENCE</scope>
    <source>
        <strain evidence="13">NI907</strain>
    </source>
</reference>
<evidence type="ECO:0000256" key="2">
    <source>
        <dbReference type="ARBA" id="ARBA00010489"/>
    </source>
</evidence>
<proteinExistence type="inferred from homology"/>
<keyword evidence="4" id="KW-0698">rRNA processing</keyword>
<protein>
    <recommendedName>
        <fullName evidence="3">RNA exonuclease 4</fullName>
    </recommendedName>
</protein>
<keyword evidence="6" id="KW-0378">Hydrolase</keyword>
<dbReference type="RefSeq" id="XP_030981593.1">
    <property type="nucleotide sequence ID" value="XM_031126793.1"/>
</dbReference>
<reference evidence="13" key="3">
    <citation type="submission" date="2025-08" db="UniProtKB">
        <authorList>
            <consortium name="RefSeq"/>
        </authorList>
    </citation>
    <scope>IDENTIFICATION</scope>
    <source>
        <strain evidence="13">NI907</strain>
    </source>
</reference>
<evidence type="ECO:0000256" key="3">
    <source>
        <dbReference type="ARBA" id="ARBA00016937"/>
    </source>
</evidence>
<dbReference type="Proteomes" id="UP000515153">
    <property type="component" value="Unplaced"/>
</dbReference>
<evidence type="ECO:0000256" key="6">
    <source>
        <dbReference type="ARBA" id="ARBA00022801"/>
    </source>
</evidence>
<dbReference type="InterPro" id="IPR013520">
    <property type="entry name" value="Ribonucl_H"/>
</dbReference>
<dbReference type="GeneID" id="41961702"/>
<evidence type="ECO:0000256" key="8">
    <source>
        <dbReference type="ARBA" id="ARBA00023242"/>
    </source>
</evidence>
<dbReference type="InterPro" id="IPR012337">
    <property type="entry name" value="RNaseH-like_sf"/>
</dbReference>
<name>A0A6P8B343_PYRGI</name>
<organism evidence="12 13">
    <name type="scientific">Pyricularia grisea</name>
    <name type="common">Crabgrass-specific blast fungus</name>
    <name type="synonym">Magnaporthe grisea</name>
    <dbReference type="NCBI Taxonomy" id="148305"/>
    <lineage>
        <taxon>Eukaryota</taxon>
        <taxon>Fungi</taxon>
        <taxon>Dikarya</taxon>
        <taxon>Ascomycota</taxon>
        <taxon>Pezizomycotina</taxon>
        <taxon>Sordariomycetes</taxon>
        <taxon>Sordariomycetidae</taxon>
        <taxon>Magnaporthales</taxon>
        <taxon>Pyriculariaceae</taxon>
        <taxon>Pyricularia</taxon>
    </lineage>
</organism>
<dbReference type="PANTHER" id="PTHR12801">
    <property type="entry name" value="RNA EXONUCLEASE REXO1 / RECO3 FAMILY MEMBER-RELATED"/>
    <property type="match status" value="1"/>
</dbReference>
<dbReference type="SUPFAM" id="SSF53098">
    <property type="entry name" value="Ribonuclease H-like"/>
    <property type="match status" value="1"/>
</dbReference>
<dbReference type="KEGG" id="pgri:PgNI_06773"/>
<evidence type="ECO:0000256" key="4">
    <source>
        <dbReference type="ARBA" id="ARBA00022552"/>
    </source>
</evidence>
<dbReference type="InterPro" id="IPR037431">
    <property type="entry name" value="REX4_DEDDh_dom"/>
</dbReference>
<dbReference type="GO" id="GO:0003676">
    <property type="term" value="F:nucleic acid binding"/>
    <property type="evidence" value="ECO:0007669"/>
    <property type="project" value="InterPro"/>
</dbReference>
<sequence>MAPELSSNWKKLQAKIKAESAAPKQAPKRKSIEDLSPPEAKGQAKKRLKTAPPLQGNQPTKRLASATSNPPAAKSSRNGGRSSSMGVSQSSKITSAVAPNTVSPSLAVWAQDNDVSPEHVAEAYGLGLKATTASGSGAQARPNAGLTPGLQLGKYVGIDCEMVGIGPGGHESILARVSVVDFHGNQVYDSLVRPRPGVIVTDWRTHVSGVSARDMRFARDFDEVHAQVAELLRGRIVVGHDIKHDLAVLELGHPPRDIRDTAKFSGFRKYGNGPKPAMRILAKEILGLEIQDGQHSSVEDARVAMLLFRRHKSQFDVEHMNRYPDASGGSAQKGSFSSNKKTAKKKRKN</sequence>
<gene>
    <name evidence="13" type="ORF">PgNI_06773</name>
</gene>
<reference evidence="13" key="2">
    <citation type="submission" date="2019-10" db="EMBL/GenBank/DDBJ databases">
        <authorList>
            <consortium name="NCBI Genome Project"/>
        </authorList>
    </citation>
    <scope>NUCLEOTIDE SEQUENCE</scope>
    <source>
        <strain evidence="13">NI907</strain>
    </source>
</reference>
<feature type="region of interest" description="Disordered" evidence="10">
    <location>
        <begin position="320"/>
        <end position="349"/>
    </location>
</feature>
<evidence type="ECO:0000256" key="10">
    <source>
        <dbReference type="SAM" id="MobiDB-lite"/>
    </source>
</evidence>
<dbReference type="InterPro" id="IPR036397">
    <property type="entry name" value="RNaseH_sf"/>
</dbReference>
<dbReference type="AlphaFoldDB" id="A0A6P8B343"/>
<dbReference type="CDD" id="cd06144">
    <property type="entry name" value="REX4_like"/>
    <property type="match status" value="1"/>
</dbReference>
<keyword evidence="8" id="KW-0539">Nucleus</keyword>
<evidence type="ECO:0000256" key="1">
    <source>
        <dbReference type="ARBA" id="ARBA00004123"/>
    </source>
</evidence>
<dbReference type="InterPro" id="IPR047021">
    <property type="entry name" value="REXO1/3/4-like"/>
</dbReference>
<dbReference type="GO" id="GO:0000027">
    <property type="term" value="P:ribosomal large subunit assembly"/>
    <property type="evidence" value="ECO:0007669"/>
    <property type="project" value="TreeGrafter"/>
</dbReference>
<feature type="compositionally biased region" description="Low complexity" evidence="10">
    <location>
        <begin position="75"/>
        <end position="91"/>
    </location>
</feature>
<feature type="compositionally biased region" description="Polar residues" evidence="10">
    <location>
        <begin position="329"/>
        <end position="339"/>
    </location>
</feature>
<dbReference type="FunFam" id="3.30.420.10:FF:000007">
    <property type="entry name" value="Interferon-stimulated exonuclease gene 20"/>
    <property type="match status" value="1"/>
</dbReference>
<dbReference type="Gene3D" id="3.30.420.10">
    <property type="entry name" value="Ribonuclease H-like superfamily/Ribonuclease H"/>
    <property type="match status" value="1"/>
</dbReference>